<dbReference type="AlphaFoldDB" id="A0A067SJ15"/>
<dbReference type="OrthoDB" id="9991317at2759"/>
<gene>
    <name evidence="3" type="ORF">GALMADRAFT_159709</name>
</gene>
<dbReference type="Pfam" id="PF12770">
    <property type="entry name" value="CHAT"/>
    <property type="match status" value="1"/>
</dbReference>
<evidence type="ECO:0000313" key="3">
    <source>
        <dbReference type="EMBL" id="KDR70891.1"/>
    </source>
</evidence>
<evidence type="ECO:0000256" key="1">
    <source>
        <dbReference type="SAM" id="MobiDB-lite"/>
    </source>
</evidence>
<dbReference type="InterPro" id="IPR011990">
    <property type="entry name" value="TPR-like_helical_dom_sf"/>
</dbReference>
<name>A0A067SJ15_GALM3</name>
<dbReference type="PANTHER" id="PTHR19959">
    <property type="entry name" value="KINESIN LIGHT CHAIN"/>
    <property type="match status" value="1"/>
</dbReference>
<dbReference type="Proteomes" id="UP000027222">
    <property type="component" value="Unassembled WGS sequence"/>
</dbReference>
<keyword evidence="4" id="KW-1185">Reference proteome</keyword>
<dbReference type="HOGENOM" id="CLU_001305_0_1_1"/>
<proteinExistence type="predicted"/>
<dbReference type="Gene3D" id="1.25.40.10">
    <property type="entry name" value="Tetratricopeptide repeat domain"/>
    <property type="match status" value="3"/>
</dbReference>
<dbReference type="SUPFAM" id="SSF48452">
    <property type="entry name" value="TPR-like"/>
    <property type="match status" value="1"/>
</dbReference>
<dbReference type="PANTHER" id="PTHR19959:SF119">
    <property type="entry name" value="FUNGAL LIPASE-LIKE DOMAIN-CONTAINING PROTEIN"/>
    <property type="match status" value="1"/>
</dbReference>
<sequence>MKAFARQRRALARHPPGHPKRSTSLRKLGNALHARFKQLGSMEDLEEAISCHREALALRSSGHPGRCHSLIDLGWDLYRLFQHSGGMENLEETVTSFREAVALSPSGHPDRSISLLILGNVLSTQFQQLGRINDLEDAITSNQEALGLCPPGHPDHSISLNNLGIALYTRFEQLGRIEDLEDAITFHRQALALCPLGHSLRSSSLNNLGIALYTHFKQLGKIEDLEDAITFHCQALALCPLGHPDHSTSLSNLGIALDTRFEQLGRMEDLEDTITLHRQALALRPLGHPDQPMSLSNLGNVLLTHFEQLGKIEDLEKALTFHHQALALRPLGHPFRSSSLICLGNAFETCFEQLGRIEDIEEAIIFYRQAIDICPQGRQYYSMFLNNLGIALLSCFKKSGRIKDLEDAITSYRQAIAYYSLGNPLCSMSLNNLGLALLSQFDQSGRTEDLEESFLLYKQAANDITSHSQHRLRAAIDWAAKAQEYHHNSVLSAYTISLHLLDRCLISHPDIESQQSFLATAHVPESLASDAASAAINAGNLELAVELLEQGRAILWSKMDGYRYPLDQLCQVEGGAQLADRLKTLNAELEPLVLSSGSRPLDSAASMSITALDTKMRRHRILSEEWEDVVGKIRKIEGFGSFLQAVPFNTLQMAAAEGPVILVNISNYRSDVIILYNTFPILVALSKVQRGELSAQAKDLHLVQNTVSVLRKLWDNIVSPVVDSLTQLGVPEKSRIWWCPTAELCGLPLHAAGPYRSGQKNLPDIYTSSYISTLSALIKARSNIIAPSSFTVPKLLVIGQPGGTLQNVQNEIDIIQQLGNFVDNITGAEATQQAVLSGLTQHSWAHFACHGHLGDNGQPFQASFELHDGHHLTLLDLIQARLPDAEVAFLSACHTAAGGFITPDETIHLAAALQFCGFRSVVGTLWEMDDNDGPIISKEFYKYMFRNPGKMPDFKDSAQALNLATRAMRRNGVPLERWVMFVHIGA</sequence>
<evidence type="ECO:0000313" key="4">
    <source>
        <dbReference type="Proteomes" id="UP000027222"/>
    </source>
</evidence>
<dbReference type="Pfam" id="PF13374">
    <property type="entry name" value="TPR_10"/>
    <property type="match status" value="1"/>
</dbReference>
<feature type="region of interest" description="Disordered" evidence="1">
    <location>
        <begin position="1"/>
        <end position="24"/>
    </location>
</feature>
<accession>A0A067SJ15</accession>
<reference evidence="4" key="1">
    <citation type="journal article" date="2014" name="Proc. Natl. Acad. Sci. U.S.A.">
        <title>Extensive sampling of basidiomycete genomes demonstrates inadequacy of the white-rot/brown-rot paradigm for wood decay fungi.</title>
        <authorList>
            <person name="Riley R."/>
            <person name="Salamov A.A."/>
            <person name="Brown D.W."/>
            <person name="Nagy L.G."/>
            <person name="Floudas D."/>
            <person name="Held B.W."/>
            <person name="Levasseur A."/>
            <person name="Lombard V."/>
            <person name="Morin E."/>
            <person name="Otillar R."/>
            <person name="Lindquist E.A."/>
            <person name="Sun H."/>
            <person name="LaButti K.M."/>
            <person name="Schmutz J."/>
            <person name="Jabbour D."/>
            <person name="Luo H."/>
            <person name="Baker S.E."/>
            <person name="Pisabarro A.G."/>
            <person name="Walton J.D."/>
            <person name="Blanchette R.A."/>
            <person name="Henrissat B."/>
            <person name="Martin F."/>
            <person name="Cullen D."/>
            <person name="Hibbett D.S."/>
            <person name="Grigoriev I.V."/>
        </authorList>
    </citation>
    <scope>NUCLEOTIDE SEQUENCE [LARGE SCALE GENOMIC DNA]</scope>
    <source>
        <strain evidence="4">CBS 339.88</strain>
    </source>
</reference>
<dbReference type="STRING" id="685588.A0A067SJ15"/>
<evidence type="ECO:0000259" key="2">
    <source>
        <dbReference type="Pfam" id="PF12770"/>
    </source>
</evidence>
<feature type="domain" description="CHAT" evidence="2">
    <location>
        <begin position="709"/>
        <end position="985"/>
    </location>
</feature>
<dbReference type="SUPFAM" id="SSF81901">
    <property type="entry name" value="HCP-like"/>
    <property type="match status" value="1"/>
</dbReference>
<protein>
    <recommendedName>
        <fullName evidence="2">CHAT domain-containing protein</fullName>
    </recommendedName>
</protein>
<organism evidence="3 4">
    <name type="scientific">Galerina marginata (strain CBS 339.88)</name>
    <dbReference type="NCBI Taxonomy" id="685588"/>
    <lineage>
        <taxon>Eukaryota</taxon>
        <taxon>Fungi</taxon>
        <taxon>Dikarya</taxon>
        <taxon>Basidiomycota</taxon>
        <taxon>Agaricomycotina</taxon>
        <taxon>Agaricomycetes</taxon>
        <taxon>Agaricomycetidae</taxon>
        <taxon>Agaricales</taxon>
        <taxon>Agaricineae</taxon>
        <taxon>Strophariaceae</taxon>
        <taxon>Galerina</taxon>
    </lineage>
</organism>
<dbReference type="EMBL" id="KL142395">
    <property type="protein sequence ID" value="KDR70891.1"/>
    <property type="molecule type" value="Genomic_DNA"/>
</dbReference>
<dbReference type="InterPro" id="IPR024983">
    <property type="entry name" value="CHAT_dom"/>
</dbReference>